<dbReference type="InParanoid" id="F4R5W0"/>
<dbReference type="KEGG" id="mlr:MELLADRAFT_59321"/>
<dbReference type="Proteomes" id="UP000001072">
    <property type="component" value="Unassembled WGS sequence"/>
</dbReference>
<dbReference type="RefSeq" id="XP_007404482.1">
    <property type="nucleotide sequence ID" value="XM_007404420.1"/>
</dbReference>
<reference evidence="2" key="1">
    <citation type="journal article" date="2011" name="Proc. Natl. Acad. Sci. U.S.A.">
        <title>Obligate biotrophy features unraveled by the genomic analysis of rust fungi.</title>
        <authorList>
            <person name="Duplessis S."/>
            <person name="Cuomo C.A."/>
            <person name="Lin Y.-C."/>
            <person name="Aerts A."/>
            <person name="Tisserant E."/>
            <person name="Veneault-Fourrey C."/>
            <person name="Joly D.L."/>
            <person name="Hacquard S."/>
            <person name="Amselem J."/>
            <person name="Cantarel B.L."/>
            <person name="Chiu R."/>
            <person name="Coutinho P.M."/>
            <person name="Feau N."/>
            <person name="Field M."/>
            <person name="Frey P."/>
            <person name="Gelhaye E."/>
            <person name="Goldberg J."/>
            <person name="Grabherr M.G."/>
            <person name="Kodira C.D."/>
            <person name="Kohler A."/>
            <person name="Kuees U."/>
            <person name="Lindquist E.A."/>
            <person name="Lucas S.M."/>
            <person name="Mago R."/>
            <person name="Mauceli E."/>
            <person name="Morin E."/>
            <person name="Murat C."/>
            <person name="Pangilinan J.L."/>
            <person name="Park R."/>
            <person name="Pearson M."/>
            <person name="Quesneville H."/>
            <person name="Rouhier N."/>
            <person name="Sakthikumar S."/>
            <person name="Salamov A.A."/>
            <person name="Schmutz J."/>
            <person name="Selles B."/>
            <person name="Shapiro H."/>
            <person name="Tanguay P."/>
            <person name="Tuskan G.A."/>
            <person name="Henrissat B."/>
            <person name="Van de Peer Y."/>
            <person name="Rouze P."/>
            <person name="Ellis J.G."/>
            <person name="Dodds P.N."/>
            <person name="Schein J.E."/>
            <person name="Zhong S."/>
            <person name="Hamelin R.C."/>
            <person name="Grigoriev I.V."/>
            <person name="Szabo L.J."/>
            <person name="Martin F."/>
        </authorList>
    </citation>
    <scope>NUCLEOTIDE SEQUENCE [LARGE SCALE GENOMIC DNA]</scope>
    <source>
        <strain evidence="2">98AG31 / pathotype 3-4-7</strain>
    </source>
</reference>
<dbReference type="OrthoDB" id="5126881at2759"/>
<keyword evidence="2" id="KW-1185">Reference proteome</keyword>
<dbReference type="AlphaFoldDB" id="F4R5W0"/>
<proteinExistence type="predicted"/>
<dbReference type="HOGENOM" id="CLU_2109556_0_0_1"/>
<dbReference type="EMBL" id="GL883091">
    <property type="protein sequence ID" value="EGG12107.1"/>
    <property type="molecule type" value="Genomic_DNA"/>
</dbReference>
<protein>
    <submittedName>
        <fullName evidence="1">Uncharacterized protein</fullName>
    </submittedName>
</protein>
<evidence type="ECO:0000313" key="2">
    <source>
        <dbReference type="Proteomes" id="UP000001072"/>
    </source>
</evidence>
<dbReference type="GeneID" id="18929328"/>
<accession>F4R5W0</accession>
<sequence length="115" mass="12564">MSPLKLLYCHNSIQASELAAPDLMEKVPAEIYDEYLTLIFHASSAPRLLIMILRSDFQPGPPGDAEPSAIDWVLLADDGVEPDAVKALAQSPENTYVESGQDQSHWGMTVLKILG</sequence>
<dbReference type="VEuPathDB" id="FungiDB:MELLADRAFT_59321"/>
<name>F4R5W0_MELLP</name>
<organism evidence="2">
    <name type="scientific">Melampsora larici-populina (strain 98AG31 / pathotype 3-4-7)</name>
    <name type="common">Poplar leaf rust fungus</name>
    <dbReference type="NCBI Taxonomy" id="747676"/>
    <lineage>
        <taxon>Eukaryota</taxon>
        <taxon>Fungi</taxon>
        <taxon>Dikarya</taxon>
        <taxon>Basidiomycota</taxon>
        <taxon>Pucciniomycotina</taxon>
        <taxon>Pucciniomycetes</taxon>
        <taxon>Pucciniales</taxon>
        <taxon>Melampsoraceae</taxon>
        <taxon>Melampsora</taxon>
    </lineage>
</organism>
<evidence type="ECO:0000313" key="1">
    <source>
        <dbReference type="EMBL" id="EGG12107.1"/>
    </source>
</evidence>
<gene>
    <name evidence="1" type="ORF">MELLADRAFT_59321</name>
</gene>